<dbReference type="EMBL" id="SMFO01000019">
    <property type="protein sequence ID" value="TDE01003.1"/>
    <property type="molecule type" value="Genomic_DNA"/>
</dbReference>
<evidence type="ECO:0000313" key="2">
    <source>
        <dbReference type="Proteomes" id="UP000294597"/>
    </source>
</evidence>
<evidence type="ECO:0000313" key="1">
    <source>
        <dbReference type="EMBL" id="TDE01003.1"/>
    </source>
</evidence>
<sequence>MNNHQRILRIFFEGFNTTTKSYNNCILMMHESDFSRVKLYEIISSENYVICSEIKIDILIRSLCEDVGGDIWEAYVTAERDGHSFTNFGEPSFSNLYYYNIPRFTELDFENLIGQFGGSKIPETVTMTPDFILGDIVIELKDLQNESLYNKDRRSTLAKIFEADNGFSVNINFYSIEGESHAAYKRVVANSIKNTIRKASKQIKEFNKANSISTAGVFLINTGYFSLEHQFFKTIVEEIIARDTTTIKFVYIFTQSVFHNAVGDLRADYKQDCIGELPSELNGIYEACKTLIDKKMYSVFRPDNGERSFVAPQYPISFFADNKIFYWKPERIEPSINF</sequence>
<protein>
    <submittedName>
        <fullName evidence="1">Uncharacterized protein</fullName>
    </submittedName>
</protein>
<gene>
    <name evidence="1" type="ORF">E0F98_15555</name>
</gene>
<accession>A0A4R5CTG5</accession>
<name>A0A4R5CTG5_9FLAO</name>
<reference evidence="1 2" key="1">
    <citation type="submission" date="2019-03" db="EMBL/GenBank/DDBJ databases">
        <title>Flavobacterium TSA-D2 sp. nov., isolated from arctic soil.</title>
        <authorList>
            <person name="Chaudhary D.K."/>
        </authorList>
    </citation>
    <scope>NUCLEOTIDE SEQUENCE [LARGE SCALE GENOMIC DNA]</scope>
    <source>
        <strain evidence="1 2">TSA-D2</strain>
    </source>
</reference>
<organism evidence="1 2">
    <name type="scientific">Flavobacterium hiemivividum</name>
    <dbReference type="NCBI Taxonomy" id="2541734"/>
    <lineage>
        <taxon>Bacteria</taxon>
        <taxon>Pseudomonadati</taxon>
        <taxon>Bacteroidota</taxon>
        <taxon>Flavobacteriia</taxon>
        <taxon>Flavobacteriales</taxon>
        <taxon>Flavobacteriaceae</taxon>
        <taxon>Flavobacterium</taxon>
    </lineage>
</organism>
<keyword evidence="2" id="KW-1185">Reference proteome</keyword>
<dbReference type="RefSeq" id="WP_132113118.1">
    <property type="nucleotide sequence ID" value="NZ_SMFO01000019.1"/>
</dbReference>
<dbReference type="Proteomes" id="UP000294597">
    <property type="component" value="Unassembled WGS sequence"/>
</dbReference>
<comment type="caution">
    <text evidence="1">The sequence shown here is derived from an EMBL/GenBank/DDBJ whole genome shotgun (WGS) entry which is preliminary data.</text>
</comment>
<dbReference type="AlphaFoldDB" id="A0A4R5CTG5"/>
<proteinExistence type="predicted"/>